<dbReference type="EMBL" id="CP013243">
    <property type="protein sequence ID" value="APH14416.1"/>
    <property type="molecule type" value="Genomic_DNA"/>
</dbReference>
<dbReference type="AlphaFoldDB" id="A0A1L3NE71"/>
<dbReference type="Gene3D" id="1.25.40.10">
    <property type="entry name" value="Tetratricopeptide repeat domain"/>
    <property type="match status" value="1"/>
</dbReference>
<dbReference type="Gene3D" id="3.90.550.10">
    <property type="entry name" value="Spore Coat Polysaccharide Biosynthesis Protein SpsA, Chain A"/>
    <property type="match status" value="1"/>
</dbReference>
<accession>A0A1L3NE71</accession>
<dbReference type="SUPFAM" id="SSF48452">
    <property type="entry name" value="TPR-like"/>
    <property type="match status" value="1"/>
</dbReference>
<reference evidence="3 4" key="1">
    <citation type="submission" date="2015-11" db="EMBL/GenBank/DDBJ databases">
        <authorList>
            <person name="Hill K.K."/>
            <person name="Shirey T.B."/>
            <person name="Raphael B."/>
            <person name="Daligault H.E."/>
            <person name="Davenport K.W."/>
            <person name="Bruce D.C."/>
            <person name="Foley B.T."/>
            <person name="Johnson S.L."/>
        </authorList>
    </citation>
    <scope>NUCLEOTIDE SEQUENCE [LARGE SCALE GENOMIC DNA]</scope>
    <source>
        <strain evidence="3 4">CDC_1632</strain>
    </source>
</reference>
<dbReference type="CDD" id="cd00761">
    <property type="entry name" value="Glyco_tranf_GTA_type"/>
    <property type="match status" value="1"/>
</dbReference>
<feature type="coiled-coil region" evidence="1">
    <location>
        <begin position="8"/>
        <end position="37"/>
    </location>
</feature>
<dbReference type="InterPro" id="IPR029044">
    <property type="entry name" value="Nucleotide-diphossugar_trans"/>
</dbReference>
<evidence type="ECO:0000256" key="1">
    <source>
        <dbReference type="SAM" id="Coils"/>
    </source>
</evidence>
<dbReference type="RefSeq" id="WP_072586567.1">
    <property type="nucleotide sequence ID" value="NZ_CP013243.1"/>
</dbReference>
<protein>
    <submittedName>
        <fullName evidence="3">TPR repeat family protein</fullName>
    </submittedName>
</protein>
<name>A0A1L3NE71_CLOSG</name>
<dbReference type="InterPro" id="IPR001173">
    <property type="entry name" value="Glyco_trans_2-like"/>
</dbReference>
<evidence type="ECO:0000259" key="2">
    <source>
        <dbReference type="Pfam" id="PF00535"/>
    </source>
</evidence>
<dbReference type="SUPFAM" id="SSF53448">
    <property type="entry name" value="Nucleotide-diphospho-sugar transferases"/>
    <property type="match status" value="1"/>
</dbReference>
<gene>
    <name evidence="3" type="ORF">NPD5_3218</name>
</gene>
<dbReference type="Pfam" id="PF00535">
    <property type="entry name" value="Glycos_transf_2"/>
    <property type="match status" value="1"/>
</dbReference>
<evidence type="ECO:0000313" key="3">
    <source>
        <dbReference type="EMBL" id="APH14416.1"/>
    </source>
</evidence>
<dbReference type="GO" id="GO:0016758">
    <property type="term" value="F:hexosyltransferase activity"/>
    <property type="evidence" value="ECO:0007669"/>
    <property type="project" value="UniProtKB-ARBA"/>
</dbReference>
<dbReference type="InterPro" id="IPR011990">
    <property type="entry name" value="TPR-like_helical_dom_sf"/>
</dbReference>
<dbReference type="PANTHER" id="PTHR22916:SF3">
    <property type="entry name" value="UDP-GLCNAC:BETAGAL BETA-1,3-N-ACETYLGLUCOSAMINYLTRANSFERASE-LIKE PROTEIN 1"/>
    <property type="match status" value="1"/>
</dbReference>
<feature type="domain" description="Glycosyltransferase 2-like" evidence="2">
    <location>
        <begin position="146"/>
        <end position="302"/>
    </location>
</feature>
<evidence type="ECO:0000313" key="4">
    <source>
        <dbReference type="Proteomes" id="UP000182204"/>
    </source>
</evidence>
<dbReference type="Proteomes" id="UP000182204">
    <property type="component" value="Chromosome"/>
</dbReference>
<proteinExistence type="predicted"/>
<sequence>MQDIEQYKKIVKGNIEALINENNLAEAKNLIKEYEELVPYDIDVYSIKGVIGMMEGNMDESEKILKEGISIIKDNFDLNYNLAYLYECEKKYVEAYGYYRESLQYCNPDIKEQILDKIRSLKEIKEVREYKEETVKSAPKPPTIKIFTKVYNVKEYIHECAESVLNQTFKDFEWIVLDNGCTDGTSEILERYAEKDNRIKLFKNEMNNIIYGIPENKDFIDYFYNLQSEYLCWLDSDDYLHKDFLKDLYIAAKKYNADISAAGTQMFNDENPSLRANRCPPTFHTNNTTELGNGFSNFYGSFRSL</sequence>
<keyword evidence="1" id="KW-0175">Coiled coil</keyword>
<organism evidence="3 4">
    <name type="scientific">Clostridium sporogenes</name>
    <dbReference type="NCBI Taxonomy" id="1509"/>
    <lineage>
        <taxon>Bacteria</taxon>
        <taxon>Bacillati</taxon>
        <taxon>Bacillota</taxon>
        <taxon>Clostridia</taxon>
        <taxon>Eubacteriales</taxon>
        <taxon>Clostridiaceae</taxon>
        <taxon>Clostridium</taxon>
    </lineage>
</organism>
<dbReference type="PANTHER" id="PTHR22916">
    <property type="entry name" value="GLYCOSYLTRANSFERASE"/>
    <property type="match status" value="1"/>
</dbReference>